<organism evidence="2 3">
    <name type="scientific">Phialemonium thermophilum</name>
    <dbReference type="NCBI Taxonomy" id="223376"/>
    <lineage>
        <taxon>Eukaryota</taxon>
        <taxon>Fungi</taxon>
        <taxon>Dikarya</taxon>
        <taxon>Ascomycota</taxon>
        <taxon>Pezizomycotina</taxon>
        <taxon>Sordariomycetes</taxon>
        <taxon>Sordariomycetidae</taxon>
        <taxon>Cephalothecales</taxon>
        <taxon>Cephalothecaceae</taxon>
        <taxon>Phialemonium</taxon>
    </lineage>
</organism>
<evidence type="ECO:0008006" key="4">
    <source>
        <dbReference type="Google" id="ProtNLM"/>
    </source>
</evidence>
<dbReference type="EMBL" id="JAZHXJ010000019">
    <property type="protein sequence ID" value="KAL1882019.1"/>
    <property type="molecule type" value="Genomic_DNA"/>
</dbReference>
<feature type="compositionally biased region" description="Basic and acidic residues" evidence="1">
    <location>
        <begin position="146"/>
        <end position="159"/>
    </location>
</feature>
<feature type="region of interest" description="Disordered" evidence="1">
    <location>
        <begin position="56"/>
        <end position="81"/>
    </location>
</feature>
<reference evidence="2 3" key="1">
    <citation type="journal article" date="2024" name="Commun. Biol.">
        <title>Comparative genomic analysis of thermophilic fungi reveals convergent evolutionary adaptations and gene losses.</title>
        <authorList>
            <person name="Steindorff A.S."/>
            <person name="Aguilar-Pontes M.V."/>
            <person name="Robinson A.J."/>
            <person name="Andreopoulos B."/>
            <person name="LaButti K."/>
            <person name="Kuo A."/>
            <person name="Mondo S."/>
            <person name="Riley R."/>
            <person name="Otillar R."/>
            <person name="Haridas S."/>
            <person name="Lipzen A."/>
            <person name="Grimwood J."/>
            <person name="Schmutz J."/>
            <person name="Clum A."/>
            <person name="Reid I.D."/>
            <person name="Moisan M.C."/>
            <person name="Butler G."/>
            <person name="Nguyen T.T.M."/>
            <person name="Dewar K."/>
            <person name="Conant G."/>
            <person name="Drula E."/>
            <person name="Henrissat B."/>
            <person name="Hansel C."/>
            <person name="Singer S."/>
            <person name="Hutchinson M.I."/>
            <person name="de Vries R.P."/>
            <person name="Natvig D.O."/>
            <person name="Powell A.J."/>
            <person name="Tsang A."/>
            <person name="Grigoriev I.V."/>
        </authorList>
    </citation>
    <scope>NUCLEOTIDE SEQUENCE [LARGE SCALE GENOMIC DNA]</scope>
    <source>
        <strain evidence="2 3">ATCC 24622</strain>
    </source>
</reference>
<evidence type="ECO:0000313" key="3">
    <source>
        <dbReference type="Proteomes" id="UP001586593"/>
    </source>
</evidence>
<feature type="compositionally biased region" description="Low complexity" evidence="1">
    <location>
        <begin position="586"/>
        <end position="597"/>
    </location>
</feature>
<feature type="compositionally biased region" description="Polar residues" evidence="1">
    <location>
        <begin position="390"/>
        <end position="402"/>
    </location>
</feature>
<feature type="compositionally biased region" description="Polar residues" evidence="1">
    <location>
        <begin position="520"/>
        <end position="538"/>
    </location>
</feature>
<feature type="region of interest" description="Disordered" evidence="1">
    <location>
        <begin position="390"/>
        <end position="648"/>
    </location>
</feature>
<evidence type="ECO:0000256" key="1">
    <source>
        <dbReference type="SAM" id="MobiDB-lite"/>
    </source>
</evidence>
<feature type="compositionally biased region" description="Polar residues" evidence="1">
    <location>
        <begin position="599"/>
        <end position="609"/>
    </location>
</feature>
<protein>
    <recommendedName>
        <fullName evidence="4">Ubiquitin carboxyl-terminal hydrolase 19</fullName>
    </recommendedName>
</protein>
<keyword evidence="3" id="KW-1185">Reference proteome</keyword>
<feature type="compositionally biased region" description="Basic and acidic residues" evidence="1">
    <location>
        <begin position="436"/>
        <end position="456"/>
    </location>
</feature>
<accession>A0ABR3Y2P3</accession>
<feature type="region of interest" description="Disordered" evidence="1">
    <location>
        <begin position="111"/>
        <end position="174"/>
    </location>
</feature>
<feature type="compositionally biased region" description="Polar residues" evidence="1">
    <location>
        <begin position="615"/>
        <end position="626"/>
    </location>
</feature>
<name>A0ABR3Y2P3_9PEZI</name>
<comment type="caution">
    <text evidence="2">The sequence shown here is derived from an EMBL/GenBank/DDBJ whole genome shotgun (WGS) entry which is preliminary data.</text>
</comment>
<feature type="compositionally biased region" description="Polar residues" evidence="1">
    <location>
        <begin position="418"/>
        <end position="435"/>
    </location>
</feature>
<gene>
    <name evidence="2" type="ORF">VTK73DRAFT_3001</name>
</gene>
<dbReference type="Proteomes" id="UP001586593">
    <property type="component" value="Unassembled WGS sequence"/>
</dbReference>
<evidence type="ECO:0000313" key="2">
    <source>
        <dbReference type="EMBL" id="KAL1882019.1"/>
    </source>
</evidence>
<feature type="compositionally biased region" description="Polar residues" evidence="1">
    <location>
        <begin position="638"/>
        <end position="648"/>
    </location>
</feature>
<sequence>MDPRFIISREEFHNVQTDLKQLQYVQSNHADRLLRLERRQADDAALKSVWNSPFPSALGGTPQHGPLQIAPNDDFDDLDEHGQSLLGSLHLEADDEPIRRGAASRANSVRFDESALHGPSWSGQGGRPSGDFGPVRPGSGLGGHTLMERSLSHKSDGRHSSAGQSIHSAHSGISGRTSSIGLDANFVLGVRDDDSALDIPEPPPGLFYLGSVPSIIRCWLTTTFSSSTLLYAVVCTGSQTSTIDISLVEELGLADDIRKDADGIRRIRLPVYLAEARVTQSNSRSPSPSPQLPTIHASFEITAVELNGSPDVKRGIRIFIGSDTLRLHSADILFSQNLMTLYGNDRDKLSVPFVRPENDSVFRYLATTHVVTGKPKLNANAPEFISSTENLVKSETLSSRPQSPGPDHGDHKPRLESAATTQEQPNGMSALSESGAETRSRTKETLAKEPSEKDSAEPTMNGSGSGYHKPSHAAIWGPWRQGSSGSGENHRESGPLSGYQPAGRSSRSMKVLKPSKSGGALSTSSRAGATSESTSSPRASGEYRRKSQTGGSVVGAAGENESGAGSGITRGDSKRSVSVAGGGGSSSSNSASWGVTGKVQIQTLGQNLDSGKGSTGSQRSTTNPLGNASAFASWMVGKQQQKSATANE</sequence>
<proteinExistence type="predicted"/>